<sequence length="93" mass="10993">MFEPWILRKRITDSLEGDEFSVIASFESLIQRDVRVMLSLPKSNKTKGGRTSISKEPFYLVFRSMLKIYYFYPLKGVLWSDALIFEHFFGIFL</sequence>
<dbReference type="EMBL" id="CAJNRD030001550">
    <property type="protein sequence ID" value="CAG5109800.1"/>
    <property type="molecule type" value="Genomic_DNA"/>
</dbReference>
<gene>
    <name evidence="1" type="ORF">HICCMSTLAB_LOCUS14052</name>
</gene>
<reference evidence="1" key="1">
    <citation type="submission" date="2021-04" db="EMBL/GenBank/DDBJ databases">
        <authorList>
            <person name="Chebbi M.A.C M."/>
        </authorList>
    </citation>
    <scope>NUCLEOTIDE SEQUENCE</scope>
</reference>
<comment type="caution">
    <text evidence="1">The sequence shown here is derived from an EMBL/GenBank/DDBJ whole genome shotgun (WGS) entry which is preliminary data.</text>
</comment>
<dbReference type="Proteomes" id="UP000786811">
    <property type="component" value="Unassembled WGS sequence"/>
</dbReference>
<protein>
    <submittedName>
        <fullName evidence="1">Uncharacterized protein</fullName>
    </submittedName>
</protein>
<keyword evidence="2" id="KW-1185">Reference proteome</keyword>
<organism evidence="1 2">
    <name type="scientific">Cotesia congregata</name>
    <name type="common">Parasitoid wasp</name>
    <name type="synonym">Apanteles congregatus</name>
    <dbReference type="NCBI Taxonomy" id="51543"/>
    <lineage>
        <taxon>Eukaryota</taxon>
        <taxon>Metazoa</taxon>
        <taxon>Ecdysozoa</taxon>
        <taxon>Arthropoda</taxon>
        <taxon>Hexapoda</taxon>
        <taxon>Insecta</taxon>
        <taxon>Pterygota</taxon>
        <taxon>Neoptera</taxon>
        <taxon>Endopterygota</taxon>
        <taxon>Hymenoptera</taxon>
        <taxon>Apocrita</taxon>
        <taxon>Ichneumonoidea</taxon>
        <taxon>Braconidae</taxon>
        <taxon>Microgastrinae</taxon>
        <taxon>Cotesia</taxon>
    </lineage>
</organism>
<accession>A0A8J2HSA2</accession>
<evidence type="ECO:0000313" key="2">
    <source>
        <dbReference type="Proteomes" id="UP000786811"/>
    </source>
</evidence>
<dbReference type="AlphaFoldDB" id="A0A8J2HSA2"/>
<proteinExistence type="predicted"/>
<evidence type="ECO:0000313" key="1">
    <source>
        <dbReference type="EMBL" id="CAG5109800.1"/>
    </source>
</evidence>
<name>A0A8J2HSA2_COTCN</name>